<keyword evidence="6 7" id="KW-0472">Membrane</keyword>
<evidence type="ECO:0000256" key="7">
    <source>
        <dbReference type="SAM" id="Phobius"/>
    </source>
</evidence>
<proteinExistence type="inferred from homology"/>
<reference evidence="10" key="1">
    <citation type="submission" date="2018-05" db="EMBL/GenBank/DDBJ databases">
        <authorList>
            <person name="Lanie J.A."/>
            <person name="Ng W.-L."/>
            <person name="Kazmierczak K.M."/>
            <person name="Andrzejewski T.M."/>
            <person name="Davidsen T.M."/>
            <person name="Wayne K.J."/>
            <person name="Tettelin H."/>
            <person name="Glass J.I."/>
            <person name="Rusch D."/>
            <person name="Podicherti R."/>
            <person name="Tsui H.-C.T."/>
            <person name="Winkler M.E."/>
        </authorList>
    </citation>
    <scope>NUCLEOTIDE SEQUENCE</scope>
</reference>
<feature type="domain" description="Prepilin peptidase A24 N-terminal" evidence="9">
    <location>
        <begin position="18"/>
        <end position="101"/>
    </location>
</feature>
<evidence type="ECO:0000256" key="3">
    <source>
        <dbReference type="ARBA" id="ARBA00022475"/>
    </source>
</evidence>
<evidence type="ECO:0000256" key="1">
    <source>
        <dbReference type="ARBA" id="ARBA00004651"/>
    </source>
</evidence>
<feature type="transmembrane region" description="Helical" evidence="7">
    <location>
        <begin position="12"/>
        <end position="32"/>
    </location>
</feature>
<dbReference type="GO" id="GO:0005886">
    <property type="term" value="C:plasma membrane"/>
    <property type="evidence" value="ECO:0007669"/>
    <property type="project" value="UniProtKB-SubCell"/>
</dbReference>
<sequence>MELINTLPQPLIAVTLFIFGLSIGSFANVCIYRLPKKQSVVFPASYCTTCSAPIRPLDNIPVISYLILRGKCRDCNNNISVTYPVIEIITALLLLAGFLKFGLTFDFLVYLLVAPALVIITAVDIKHQVIPDVITLPGLALGLAAGSYSIGYMNSFMGFLLGCGLFNLLAILSNGGMGGGDIKYIAAAGAFVGWQKVLLIIFIGAFLGTFVGLFQIGVQKKTRKNLIPFGPLLAVATLITLFYGNLLIKLYIDNLWVGLA</sequence>
<feature type="transmembrane region" description="Helical" evidence="7">
    <location>
        <begin position="156"/>
        <end position="176"/>
    </location>
</feature>
<feature type="transmembrane region" description="Helical" evidence="7">
    <location>
        <begin position="132"/>
        <end position="150"/>
    </location>
</feature>
<feature type="non-terminal residue" evidence="10">
    <location>
        <position position="260"/>
    </location>
</feature>
<dbReference type="PANTHER" id="PTHR30487:SF0">
    <property type="entry name" value="PREPILIN LEADER PEPTIDASE_N-METHYLTRANSFERASE-RELATED"/>
    <property type="match status" value="1"/>
</dbReference>
<comment type="subcellular location">
    <subcellularLocation>
        <location evidence="1">Cell membrane</location>
        <topology evidence="1">Multi-pass membrane protein</topology>
    </subcellularLocation>
</comment>
<dbReference type="InterPro" id="IPR050882">
    <property type="entry name" value="Prepilin_peptidase/N-MTase"/>
</dbReference>
<dbReference type="InterPro" id="IPR000045">
    <property type="entry name" value="Prepilin_IV_endopep_pep"/>
</dbReference>
<keyword evidence="3" id="KW-1003">Cell membrane</keyword>
<accession>A0A381NS91</accession>
<feature type="transmembrane region" description="Helical" evidence="7">
    <location>
        <begin position="229"/>
        <end position="252"/>
    </location>
</feature>
<evidence type="ECO:0000259" key="8">
    <source>
        <dbReference type="Pfam" id="PF01478"/>
    </source>
</evidence>
<dbReference type="PANTHER" id="PTHR30487">
    <property type="entry name" value="TYPE 4 PREPILIN-LIKE PROTEINS LEADER PEPTIDE-PROCESSING ENZYME"/>
    <property type="match status" value="1"/>
</dbReference>
<evidence type="ECO:0000256" key="2">
    <source>
        <dbReference type="ARBA" id="ARBA00005801"/>
    </source>
</evidence>
<feature type="domain" description="Prepilin type IV endopeptidase peptidase" evidence="8">
    <location>
        <begin position="112"/>
        <end position="213"/>
    </location>
</feature>
<dbReference type="InterPro" id="IPR010627">
    <property type="entry name" value="Prepilin_pept_A24_N"/>
</dbReference>
<dbReference type="GO" id="GO:0004190">
    <property type="term" value="F:aspartic-type endopeptidase activity"/>
    <property type="evidence" value="ECO:0007669"/>
    <property type="project" value="InterPro"/>
</dbReference>
<comment type="similarity">
    <text evidence="2">Belongs to the peptidase A24 family.</text>
</comment>
<keyword evidence="5 7" id="KW-1133">Transmembrane helix</keyword>
<keyword evidence="4 7" id="KW-0812">Transmembrane</keyword>
<name>A0A381NS91_9ZZZZ</name>
<organism evidence="10">
    <name type="scientific">marine metagenome</name>
    <dbReference type="NCBI Taxonomy" id="408172"/>
    <lineage>
        <taxon>unclassified sequences</taxon>
        <taxon>metagenomes</taxon>
        <taxon>ecological metagenomes</taxon>
    </lineage>
</organism>
<evidence type="ECO:0008006" key="11">
    <source>
        <dbReference type="Google" id="ProtNLM"/>
    </source>
</evidence>
<dbReference type="GO" id="GO:0006465">
    <property type="term" value="P:signal peptide processing"/>
    <property type="evidence" value="ECO:0007669"/>
    <property type="project" value="TreeGrafter"/>
</dbReference>
<feature type="transmembrane region" description="Helical" evidence="7">
    <location>
        <begin position="197"/>
        <end position="217"/>
    </location>
</feature>
<evidence type="ECO:0000256" key="5">
    <source>
        <dbReference type="ARBA" id="ARBA00022989"/>
    </source>
</evidence>
<dbReference type="Gene3D" id="1.20.120.1220">
    <property type="match status" value="1"/>
</dbReference>
<protein>
    <recommendedName>
        <fullName evidence="11">Prepilin peptidase</fullName>
    </recommendedName>
</protein>
<evidence type="ECO:0000313" key="10">
    <source>
        <dbReference type="EMBL" id="SUZ57462.1"/>
    </source>
</evidence>
<dbReference type="EMBL" id="UINC01000558">
    <property type="protein sequence ID" value="SUZ57462.1"/>
    <property type="molecule type" value="Genomic_DNA"/>
</dbReference>
<evidence type="ECO:0000256" key="4">
    <source>
        <dbReference type="ARBA" id="ARBA00022692"/>
    </source>
</evidence>
<dbReference type="Pfam" id="PF01478">
    <property type="entry name" value="Peptidase_A24"/>
    <property type="match status" value="1"/>
</dbReference>
<dbReference type="AlphaFoldDB" id="A0A381NS91"/>
<evidence type="ECO:0000259" key="9">
    <source>
        <dbReference type="Pfam" id="PF06750"/>
    </source>
</evidence>
<gene>
    <name evidence="10" type="ORF">METZ01_LOCUS10316</name>
</gene>
<dbReference type="Pfam" id="PF06750">
    <property type="entry name" value="A24_N_bact"/>
    <property type="match status" value="1"/>
</dbReference>
<feature type="non-terminal residue" evidence="10">
    <location>
        <position position="1"/>
    </location>
</feature>
<evidence type="ECO:0000256" key="6">
    <source>
        <dbReference type="ARBA" id="ARBA00023136"/>
    </source>
</evidence>